<dbReference type="eggNOG" id="KOG1371">
    <property type="taxonomic scope" value="Eukaryota"/>
</dbReference>
<accession>B9RQB4</accession>
<evidence type="ECO:0000259" key="4">
    <source>
        <dbReference type="Pfam" id="PF16363"/>
    </source>
</evidence>
<evidence type="ECO:0000256" key="2">
    <source>
        <dbReference type="ARBA" id="ARBA00023027"/>
    </source>
</evidence>
<keyword evidence="2" id="KW-0520">NAD</keyword>
<dbReference type="PANTHER" id="PTHR43574">
    <property type="entry name" value="EPIMERASE-RELATED"/>
    <property type="match status" value="1"/>
</dbReference>
<name>B9RQB4_RICCO</name>
<proteinExistence type="inferred from homology"/>
<sequence>MPVALKRRGDGVLGLDNLNHYYDVSLKSGRHKVLEKSGIFVIEDDINDMVLLNKIFDTNPKSYVNSNIVGFVSLLEVCNSVNPQPAIVWASSSSVYGLNLKVPFSEKDKTDQPASLHAGFLLFMDLGEGLTWPISFSRRTF</sequence>
<dbReference type="Proteomes" id="UP000008311">
    <property type="component" value="Unassembled WGS sequence"/>
</dbReference>
<feature type="domain" description="NAD(P)-binding" evidence="4">
    <location>
        <begin position="59"/>
        <end position="111"/>
    </location>
</feature>
<dbReference type="AlphaFoldDB" id="B9RQB4"/>
<reference evidence="6" key="1">
    <citation type="journal article" date="2010" name="Nat. Biotechnol.">
        <title>Draft genome sequence of the oilseed species Ricinus communis.</title>
        <authorList>
            <person name="Chan A.P."/>
            <person name="Crabtree J."/>
            <person name="Zhao Q."/>
            <person name="Lorenzi H."/>
            <person name="Orvis J."/>
            <person name="Puiu D."/>
            <person name="Melake-Berhan A."/>
            <person name="Jones K.M."/>
            <person name="Redman J."/>
            <person name="Chen G."/>
            <person name="Cahoon E.B."/>
            <person name="Gedil M."/>
            <person name="Stanke M."/>
            <person name="Haas B.J."/>
            <person name="Wortman J.R."/>
            <person name="Fraser-Liggett C.M."/>
            <person name="Ravel J."/>
            <person name="Rabinowicz P.D."/>
        </authorList>
    </citation>
    <scope>NUCLEOTIDE SEQUENCE [LARGE SCALE GENOMIC DNA]</scope>
    <source>
        <strain evidence="6">cv. Hale</strain>
    </source>
</reference>
<dbReference type="Pfam" id="PF16363">
    <property type="entry name" value="GDP_Man_Dehyd"/>
    <property type="match status" value="1"/>
</dbReference>
<dbReference type="GO" id="GO:0016854">
    <property type="term" value="F:racemase and epimerase activity"/>
    <property type="evidence" value="ECO:0000318"/>
    <property type="project" value="GO_Central"/>
</dbReference>
<dbReference type="InParanoid" id="B9RQB4"/>
<evidence type="ECO:0000313" key="6">
    <source>
        <dbReference type="Proteomes" id="UP000008311"/>
    </source>
</evidence>
<dbReference type="InterPro" id="IPR036291">
    <property type="entry name" value="NAD(P)-bd_dom_sf"/>
</dbReference>
<dbReference type="EMBL" id="EQ973801">
    <property type="protein sequence ID" value="EEF46353.1"/>
    <property type="molecule type" value="Genomic_DNA"/>
</dbReference>
<evidence type="ECO:0000313" key="5">
    <source>
        <dbReference type="EMBL" id="EEF46353.1"/>
    </source>
</evidence>
<dbReference type="Gene3D" id="3.40.50.720">
    <property type="entry name" value="NAD(P)-binding Rossmann-like Domain"/>
    <property type="match status" value="1"/>
</dbReference>
<comment type="similarity">
    <text evidence="1">Belongs to the NAD(P)-dependent epimerase/dehydratase family.</text>
</comment>
<protein>
    <submittedName>
        <fullName evidence="5">UDP-glucuronate 5-epimerase, putative</fullName>
        <ecNumber evidence="5">5.1.3.12</ecNumber>
    </submittedName>
</protein>
<dbReference type="InterPro" id="IPR016040">
    <property type="entry name" value="NAD(P)-bd_dom"/>
</dbReference>
<organism evidence="5 6">
    <name type="scientific">Ricinus communis</name>
    <name type="common">Castor bean</name>
    <dbReference type="NCBI Taxonomy" id="3988"/>
    <lineage>
        <taxon>Eukaryota</taxon>
        <taxon>Viridiplantae</taxon>
        <taxon>Streptophyta</taxon>
        <taxon>Embryophyta</taxon>
        <taxon>Tracheophyta</taxon>
        <taxon>Spermatophyta</taxon>
        <taxon>Magnoliopsida</taxon>
        <taxon>eudicotyledons</taxon>
        <taxon>Gunneridae</taxon>
        <taxon>Pentapetalae</taxon>
        <taxon>rosids</taxon>
        <taxon>fabids</taxon>
        <taxon>Malpighiales</taxon>
        <taxon>Euphorbiaceae</taxon>
        <taxon>Acalyphoideae</taxon>
        <taxon>Acalypheae</taxon>
        <taxon>Ricinus</taxon>
    </lineage>
</organism>
<keyword evidence="6" id="KW-1185">Reference proteome</keyword>
<evidence type="ECO:0000256" key="3">
    <source>
        <dbReference type="ARBA" id="ARBA00023235"/>
    </source>
</evidence>
<dbReference type="STRING" id="3988.B9RQB4"/>
<keyword evidence="3 5" id="KW-0413">Isomerase</keyword>
<evidence type="ECO:0000256" key="1">
    <source>
        <dbReference type="ARBA" id="ARBA00007637"/>
    </source>
</evidence>
<dbReference type="SUPFAM" id="SSF51735">
    <property type="entry name" value="NAD(P)-binding Rossmann-fold domains"/>
    <property type="match status" value="1"/>
</dbReference>
<gene>
    <name evidence="5" type="ORF">RCOM_1487320</name>
</gene>
<dbReference type="EC" id="5.1.3.12" evidence="5"/>